<dbReference type="InterPro" id="IPR054462">
    <property type="entry name" value="TraI_M"/>
</dbReference>
<feature type="domain" description="TraI-like middle" evidence="1">
    <location>
        <begin position="20"/>
        <end position="109"/>
    </location>
</feature>
<gene>
    <name evidence="2" type="ORF">KL86DPRO_60270</name>
</gene>
<evidence type="ECO:0000313" key="2">
    <source>
        <dbReference type="EMBL" id="SBW10714.1"/>
    </source>
</evidence>
<dbReference type="EMBL" id="FLUQ01000006">
    <property type="protein sequence ID" value="SBW10714.1"/>
    <property type="molecule type" value="Genomic_DNA"/>
</dbReference>
<dbReference type="Pfam" id="PF22863">
    <property type="entry name" value="TraI_middle"/>
    <property type="match status" value="1"/>
</dbReference>
<name>A0A212KG50_9DELT</name>
<protein>
    <submittedName>
        <fullName evidence="2">Relaxase/mobilization nuclease family protein</fullName>
    </submittedName>
</protein>
<evidence type="ECO:0000259" key="1">
    <source>
        <dbReference type="Pfam" id="PF22863"/>
    </source>
</evidence>
<accession>A0A212KG50</accession>
<organism evidence="2">
    <name type="scientific">uncultured delta proteobacterium</name>
    <dbReference type="NCBI Taxonomy" id="34034"/>
    <lineage>
        <taxon>Bacteria</taxon>
        <taxon>Deltaproteobacteria</taxon>
        <taxon>environmental samples</taxon>
    </lineage>
</organism>
<proteinExistence type="predicted"/>
<sequence>MVDNGRDKSQSKGRLPPLTEKAALIEAHTGQQSFDSYAKGHRASILQALELATNWQDIHETLARYGMTIKPHGNGLAIKDQHGKHTIKASALDRSLSQKKVEERFGSYVAPRRMEHVAEHSRYQAEPLHRSPERGELFMKYKAAIELRKNTLQQVKEREDAALTAIRKNWAAKRQEIDHMSIAKRNRRNLLQLVNKHEAEALVKARIPFQEQRIELRKDIPFTSWNSFLRHESEQGNEVALAILRSREAVVEAEVPASSFARNSFNAVGTALYVTKERELLERTDISSNGKKSLLAVLRMEKLIGKRPAQSSKDYTWQVDNKGIVIFTFANGGIVRDTGQKVLFSVGNAETAEIARLYGQAKWGKNVCMENNKIFWKKIQERQQGWSR</sequence>
<reference evidence="2" key="1">
    <citation type="submission" date="2016-04" db="EMBL/GenBank/DDBJ databases">
        <authorList>
            <person name="Evans L.H."/>
            <person name="Alamgir A."/>
            <person name="Owens N."/>
            <person name="Weber N.D."/>
            <person name="Virtaneva K."/>
            <person name="Barbian K."/>
            <person name="Babar A."/>
            <person name="Rosenke K."/>
        </authorList>
    </citation>
    <scope>NUCLEOTIDE SEQUENCE</scope>
    <source>
        <strain evidence="2">86</strain>
    </source>
</reference>
<dbReference type="AlphaFoldDB" id="A0A212KG50"/>